<accession>A0A517SYW2</accession>
<reference evidence="1 2" key="1">
    <citation type="submission" date="2019-02" db="EMBL/GenBank/DDBJ databases">
        <title>Deep-cultivation of Planctomycetes and their phenomic and genomic characterization uncovers novel biology.</title>
        <authorList>
            <person name="Wiegand S."/>
            <person name="Jogler M."/>
            <person name="Boedeker C."/>
            <person name="Pinto D."/>
            <person name="Vollmers J."/>
            <person name="Rivas-Marin E."/>
            <person name="Kohn T."/>
            <person name="Peeters S.H."/>
            <person name="Heuer A."/>
            <person name="Rast P."/>
            <person name="Oberbeckmann S."/>
            <person name="Bunk B."/>
            <person name="Jeske O."/>
            <person name="Meyerdierks A."/>
            <person name="Storesund J.E."/>
            <person name="Kallscheuer N."/>
            <person name="Luecker S."/>
            <person name="Lage O.M."/>
            <person name="Pohl T."/>
            <person name="Merkel B.J."/>
            <person name="Hornburger P."/>
            <person name="Mueller R.-W."/>
            <person name="Bruemmer F."/>
            <person name="Labrenz M."/>
            <person name="Spormann A.M."/>
            <person name="Op den Camp H."/>
            <person name="Overmann J."/>
            <person name="Amann R."/>
            <person name="Jetten M.S.M."/>
            <person name="Mascher T."/>
            <person name="Medema M.H."/>
            <person name="Devos D.P."/>
            <person name="Kaster A.-K."/>
            <person name="Ovreas L."/>
            <person name="Rohde M."/>
            <person name="Galperin M.Y."/>
            <person name="Jogler C."/>
        </authorList>
    </citation>
    <scope>NUCLEOTIDE SEQUENCE [LARGE SCALE GENOMIC DNA]</scope>
    <source>
        <strain evidence="1 2">SV_7m_r</strain>
    </source>
</reference>
<dbReference type="RefSeq" id="WP_145275320.1">
    <property type="nucleotide sequence ID" value="NZ_CP036272.1"/>
</dbReference>
<organism evidence="1 2">
    <name type="scientific">Stieleria bergensis</name>
    <dbReference type="NCBI Taxonomy" id="2528025"/>
    <lineage>
        <taxon>Bacteria</taxon>
        <taxon>Pseudomonadati</taxon>
        <taxon>Planctomycetota</taxon>
        <taxon>Planctomycetia</taxon>
        <taxon>Pirellulales</taxon>
        <taxon>Pirellulaceae</taxon>
        <taxon>Stieleria</taxon>
    </lineage>
</organism>
<dbReference type="OrthoDB" id="292348at2"/>
<keyword evidence="2" id="KW-1185">Reference proteome</keyword>
<dbReference type="AlphaFoldDB" id="A0A517SYW2"/>
<name>A0A517SYW2_9BACT</name>
<evidence type="ECO:0000313" key="1">
    <source>
        <dbReference type="EMBL" id="QDT61326.1"/>
    </source>
</evidence>
<dbReference type="EMBL" id="CP036272">
    <property type="protein sequence ID" value="QDT61326.1"/>
    <property type="molecule type" value="Genomic_DNA"/>
</dbReference>
<evidence type="ECO:0000313" key="2">
    <source>
        <dbReference type="Proteomes" id="UP000315003"/>
    </source>
</evidence>
<gene>
    <name evidence="1" type="ORF">SV7mr_38610</name>
</gene>
<protein>
    <submittedName>
        <fullName evidence="1">Uncharacterized protein</fullName>
    </submittedName>
</protein>
<sequence>MTQASKPNDVFHQSSRSEPAANQRNRFWLPAIAMLLAIFSTSSPAVAQQLKIQFNGPNVVDRPEPPRVIVPVDELTLQPSLRDYLIANLKATTDEQQAYIDEVVALVNQKRLEESLVLSLEKYSRRKSPIWPLPTFERALCIMGTRTNVTVPKLDDFTARNRVQKSRNIRSSKFLNSGFRR</sequence>
<proteinExistence type="predicted"/>
<dbReference type="Proteomes" id="UP000315003">
    <property type="component" value="Chromosome"/>
</dbReference>